<dbReference type="GeneID" id="9594106"/>
<evidence type="ECO:0000313" key="2">
    <source>
        <dbReference type="Proteomes" id="UP000007431"/>
    </source>
</evidence>
<proteinExistence type="predicted"/>
<dbReference type="KEGG" id="scm:SCHCO_01215107"/>
<name>D8QC18_SCHCM</name>
<dbReference type="Gene3D" id="1.20.1170.10">
    <property type="match status" value="1"/>
</dbReference>
<dbReference type="RefSeq" id="XP_003029755.1">
    <property type="nucleotide sequence ID" value="XM_003029709.1"/>
</dbReference>
<accession>D8QC18</accession>
<dbReference type="EMBL" id="GL377309">
    <property type="protein sequence ID" value="EFI94852.1"/>
    <property type="molecule type" value="Genomic_DNA"/>
</dbReference>
<dbReference type="InParanoid" id="D8QC18"/>
<sequence>MSFVNHDYVHQLFKYVSAGLLLPVTEEQYRARVFLPAHVSEKVSEIVRHLTEAHALIKPHCGAYKDDLHPTIVQLAGEVHDLLQKMTDGLDQAPDDIKGQAEEHVYQISILFDRAQKTMHSLESFREHIGAHRVTIQARCDDAREMRDAQNSVLRDVEGELQGSRNELAINIALHEEYKTKAILAASSAVIFPIAGPLAGGITAGVYLKKAADTAQRIAEIKDRIERLVATISSTNTIIACLHVIEADLENIMTFSRGAAETIHRTIAFWQRLAVELTQIKEALNKIAEESSPANLFVAILRANLKGVGVIVAEYKEVVHDIDDAHHDAVDAVLAQLSNE</sequence>
<dbReference type="OrthoDB" id="10322929at2759"/>
<dbReference type="HOGENOM" id="CLU_054251_0_0_1"/>
<gene>
    <name evidence="1" type="ORF">SCHCODRAFT_111425</name>
</gene>
<dbReference type="Proteomes" id="UP000007431">
    <property type="component" value="Unassembled WGS sequence"/>
</dbReference>
<dbReference type="SUPFAM" id="SSF58100">
    <property type="entry name" value="Bacterial hemolysins"/>
    <property type="match status" value="1"/>
</dbReference>
<dbReference type="AlphaFoldDB" id="D8QC18"/>
<reference evidence="1 2" key="1">
    <citation type="journal article" date="2010" name="Nat. Biotechnol.">
        <title>Genome sequence of the model mushroom Schizophyllum commune.</title>
        <authorList>
            <person name="Ohm R.A."/>
            <person name="de Jong J.F."/>
            <person name="Lugones L.G."/>
            <person name="Aerts A."/>
            <person name="Kothe E."/>
            <person name="Stajich J.E."/>
            <person name="de Vries R.P."/>
            <person name="Record E."/>
            <person name="Levasseur A."/>
            <person name="Baker S.E."/>
            <person name="Bartholomew K.A."/>
            <person name="Coutinho P.M."/>
            <person name="Erdmann S."/>
            <person name="Fowler T.J."/>
            <person name="Gathman A.C."/>
            <person name="Lombard V."/>
            <person name="Henrissat B."/>
            <person name="Knabe N."/>
            <person name="Kuees U."/>
            <person name="Lilly W.W."/>
            <person name="Lindquist E."/>
            <person name="Lucas S."/>
            <person name="Magnuson J.K."/>
            <person name="Piumi F."/>
            <person name="Raudaskoski M."/>
            <person name="Salamov A."/>
            <person name="Schmutz J."/>
            <person name="Schwarze F.W.M.R."/>
            <person name="vanKuyk P.A."/>
            <person name="Horton J.S."/>
            <person name="Grigoriev I.V."/>
            <person name="Woesten H.A.B."/>
        </authorList>
    </citation>
    <scope>NUCLEOTIDE SEQUENCE [LARGE SCALE GENOMIC DNA]</scope>
    <source>
        <strain evidence="2">H4-8 / FGSC 9210</strain>
    </source>
</reference>
<feature type="non-terminal residue" evidence="1">
    <location>
        <position position="340"/>
    </location>
</feature>
<protein>
    <submittedName>
        <fullName evidence="1">Uncharacterized protein</fullName>
    </submittedName>
</protein>
<keyword evidence="2" id="KW-1185">Reference proteome</keyword>
<organism evidence="2">
    <name type="scientific">Schizophyllum commune (strain H4-8 / FGSC 9210)</name>
    <name type="common">Split gill fungus</name>
    <dbReference type="NCBI Taxonomy" id="578458"/>
    <lineage>
        <taxon>Eukaryota</taxon>
        <taxon>Fungi</taxon>
        <taxon>Dikarya</taxon>
        <taxon>Basidiomycota</taxon>
        <taxon>Agaricomycotina</taxon>
        <taxon>Agaricomycetes</taxon>
        <taxon>Agaricomycetidae</taxon>
        <taxon>Agaricales</taxon>
        <taxon>Schizophyllaceae</taxon>
        <taxon>Schizophyllum</taxon>
    </lineage>
</organism>
<dbReference type="VEuPathDB" id="FungiDB:SCHCODRAFT_01215107"/>
<evidence type="ECO:0000313" key="1">
    <source>
        <dbReference type="EMBL" id="EFI94852.1"/>
    </source>
</evidence>